<dbReference type="RefSeq" id="WP_026742598.1">
    <property type="nucleotide sequence ID" value="NZ_FNQS01000002.1"/>
</dbReference>
<keyword evidence="3" id="KW-1185">Reference proteome</keyword>
<dbReference type="AlphaFoldDB" id="A0A1H3Y773"/>
<evidence type="ECO:0000256" key="1">
    <source>
        <dbReference type="SAM" id="Phobius"/>
    </source>
</evidence>
<proteinExistence type="predicted"/>
<sequence>MNKHFLPRVGLGLGAIALVILISWLTLPLWLPRLLTFLAPPGVTVALGERPSWQQGGLSVPGVSIQLPQCHLLTVDNGRLTRQDDGWRLHVASVALDGSCLAHWPQSENSASETSMSLSEWQQRLPVGEMTVERLTLTPWLDDVSALHLTSRDGKQSLNIDNVRLKLQADLVGRTLTLRRAELTALPDRPPLWIEGEVQLSDSLTSLPEKGHLLAGRLPFDLPEAVQATLNWQDSQGELRVAKEADASPLLSLPWRVSADAITVSEGRWAWPYSAQPVSGGLSLALRDWRQRHGLPQIEARVNMLTQGRNGRANAVLTLGPGSLGLSDSDLRIQLAGQANLANLSFSATLPGVLRGALLDPDLVLLPGSLLRAWGQPQPGLTLEDARWPLAGIVVNTQGVSGRLQAIVKAHDAYWGRFNLHMDGKAERFWPDNGVWNWRYWGKGQLPPLQGRWDIAGRGRWEDALLEVSTLSSGLNQLRYGAMTVAKPRLTLVQPLRWQRNQKQDAFAGAFRLVADRIAFTGGGALPPAELNVQVQGEHPNHFLWRGALQAKEIGPVKLVGRWDGERLRGSGWWPPQSLRVFQPLLPPDWKIKLRRGQFYGQGAFSAARVQGFRVGGHWVVKNGSAWLNDGDVSGVDFVLPYRYADPRWQLGISRPVSLRIAELNSGFRIQNIRADVFGAYPYSDRHPLTLAGVEMGLLRGKVSLTPLRFPQHDAALLRMDGVETSELMTAINVKKVALSGRVSGVLPINFNHPTMLVQNGRVTNDGALTLRLDKDLADEVAQSDMVSAALVRWLRYLEIDRSDATLQLSNQGELLMKSYISGHNSPRDARQQVDLNYRHQENLFQLWRSLRWGDTIQNALEQRSTQ</sequence>
<dbReference type="EMBL" id="FNQS01000002">
    <property type="protein sequence ID" value="SEA07413.1"/>
    <property type="molecule type" value="Genomic_DNA"/>
</dbReference>
<feature type="transmembrane region" description="Helical" evidence="1">
    <location>
        <begin position="12"/>
        <end position="31"/>
    </location>
</feature>
<reference evidence="2 3" key="1">
    <citation type="submission" date="2016-10" db="EMBL/GenBank/DDBJ databases">
        <authorList>
            <person name="de Groot N.N."/>
        </authorList>
    </citation>
    <scope>NUCLEOTIDE SEQUENCE [LARGE SCALE GENOMIC DNA]</scope>
    <source>
        <strain evidence="2 3">ATCC 29281</strain>
    </source>
</reference>
<keyword evidence="1" id="KW-0812">Transmembrane</keyword>
<dbReference type="Proteomes" id="UP000187280">
    <property type="component" value="Unassembled WGS sequence"/>
</dbReference>
<dbReference type="STRING" id="71657.SAMN02982996_00901"/>
<keyword evidence="1" id="KW-0472">Membrane</keyword>
<dbReference type="GeneID" id="97763817"/>
<evidence type="ECO:0000313" key="2">
    <source>
        <dbReference type="EMBL" id="SEA07413.1"/>
    </source>
</evidence>
<keyword evidence="1" id="KW-1133">Transmembrane helix</keyword>
<dbReference type="Pfam" id="PF11739">
    <property type="entry name" value="YdbH-like"/>
    <property type="match status" value="1"/>
</dbReference>
<name>A0A1H3Y773_9GAMM</name>
<dbReference type="InterPro" id="IPR021730">
    <property type="entry name" value="YdbH"/>
</dbReference>
<evidence type="ECO:0000313" key="3">
    <source>
        <dbReference type="Proteomes" id="UP000187280"/>
    </source>
</evidence>
<organism evidence="2 3">
    <name type="scientific">Lonsdalea quercina</name>
    <dbReference type="NCBI Taxonomy" id="71657"/>
    <lineage>
        <taxon>Bacteria</taxon>
        <taxon>Pseudomonadati</taxon>
        <taxon>Pseudomonadota</taxon>
        <taxon>Gammaproteobacteria</taxon>
        <taxon>Enterobacterales</taxon>
        <taxon>Pectobacteriaceae</taxon>
        <taxon>Lonsdalea</taxon>
    </lineage>
</organism>
<dbReference type="NCBIfam" id="NF007971">
    <property type="entry name" value="PRK10695.1"/>
    <property type="match status" value="1"/>
</dbReference>
<gene>
    <name evidence="2" type="ORF">SAMN02982996_00901</name>
</gene>
<protein>
    <submittedName>
        <fullName evidence="2">Dicarboxylate transport</fullName>
    </submittedName>
</protein>
<dbReference type="eggNOG" id="COG2911">
    <property type="taxonomic scope" value="Bacteria"/>
</dbReference>
<accession>A0A1H3Y773</accession>